<dbReference type="AlphaFoldDB" id="A0A2D2Q137"/>
<dbReference type="GO" id="GO:0005737">
    <property type="term" value="C:cytoplasm"/>
    <property type="evidence" value="ECO:0007669"/>
    <property type="project" value="UniProtKB-SubCell"/>
</dbReference>
<dbReference type="PROSITE" id="PS01195">
    <property type="entry name" value="PEPT_TRNA_HYDROL_1"/>
    <property type="match status" value="1"/>
</dbReference>
<dbReference type="GO" id="GO:0006515">
    <property type="term" value="P:protein quality control for misfolded or incompletely synthesized proteins"/>
    <property type="evidence" value="ECO:0007669"/>
    <property type="project" value="UniProtKB-UniRule"/>
</dbReference>
<reference evidence="11 12" key="1">
    <citation type="submission" date="2016-11" db="EMBL/GenBank/DDBJ databases">
        <title>Complete genome sequence of thermophilic cyanobacteria strain Synechococcus sp. PCC6715.</title>
        <authorList>
            <person name="Tang J."/>
            <person name="Daroch M."/>
            <person name="Liang Y."/>
            <person name="Jiang D."/>
            <person name="Shah M."/>
        </authorList>
    </citation>
    <scope>NUCLEOTIDE SEQUENCE [LARGE SCALE GENOMIC DNA]</scope>
    <source>
        <strain evidence="11 12">PCC 6715</strain>
    </source>
</reference>
<comment type="subcellular location">
    <subcellularLocation>
        <location evidence="8">Cytoplasm</location>
    </subcellularLocation>
</comment>
<keyword evidence="4 8" id="KW-0694">RNA-binding</keyword>
<evidence type="ECO:0000256" key="1">
    <source>
        <dbReference type="ARBA" id="ARBA00013260"/>
    </source>
</evidence>
<evidence type="ECO:0000313" key="11">
    <source>
        <dbReference type="EMBL" id="ATS18198.1"/>
    </source>
</evidence>
<keyword evidence="3 8" id="KW-0378">Hydrolase</keyword>
<dbReference type="SUPFAM" id="SSF53178">
    <property type="entry name" value="Peptidyl-tRNA hydrolase-like"/>
    <property type="match status" value="1"/>
</dbReference>
<evidence type="ECO:0000256" key="8">
    <source>
        <dbReference type="HAMAP-Rule" id="MF_00083"/>
    </source>
</evidence>
<evidence type="ECO:0000256" key="10">
    <source>
        <dbReference type="RuleBase" id="RU004320"/>
    </source>
</evidence>
<dbReference type="GO" id="GO:0072344">
    <property type="term" value="P:rescue of stalled ribosome"/>
    <property type="evidence" value="ECO:0007669"/>
    <property type="project" value="UniProtKB-UniRule"/>
</dbReference>
<dbReference type="RefSeq" id="WP_099798549.1">
    <property type="nucleotide sequence ID" value="NZ_CP018092.1"/>
</dbReference>
<gene>
    <name evidence="8" type="primary">pth</name>
    <name evidence="11" type="ORF">BRW62_04880</name>
</gene>
<evidence type="ECO:0000256" key="5">
    <source>
        <dbReference type="ARBA" id="ARBA00038063"/>
    </source>
</evidence>
<evidence type="ECO:0000256" key="7">
    <source>
        <dbReference type="ARBA" id="ARBA00050038"/>
    </source>
</evidence>
<evidence type="ECO:0000313" key="12">
    <source>
        <dbReference type="Proteomes" id="UP000231057"/>
    </source>
</evidence>
<evidence type="ECO:0000256" key="3">
    <source>
        <dbReference type="ARBA" id="ARBA00022801"/>
    </source>
</evidence>
<name>A0A2D2Q137_PARLV</name>
<dbReference type="GO" id="GO:0000049">
    <property type="term" value="F:tRNA binding"/>
    <property type="evidence" value="ECO:0007669"/>
    <property type="project" value="UniProtKB-UniRule"/>
</dbReference>
<dbReference type="HAMAP" id="MF_00083">
    <property type="entry name" value="Pept_tRNA_hydro_bact"/>
    <property type="match status" value="1"/>
</dbReference>
<dbReference type="GO" id="GO:0004045">
    <property type="term" value="F:peptidyl-tRNA hydrolase activity"/>
    <property type="evidence" value="ECO:0007669"/>
    <property type="project" value="UniProtKB-UniRule"/>
</dbReference>
<dbReference type="PANTHER" id="PTHR17224">
    <property type="entry name" value="PEPTIDYL-TRNA HYDROLASE"/>
    <property type="match status" value="1"/>
</dbReference>
<comment type="function">
    <text evidence="8">Hydrolyzes ribosome-free peptidyl-tRNAs (with 1 or more amino acids incorporated), which drop off the ribosome during protein synthesis, or as a result of ribosome stalling.</text>
</comment>
<feature type="active site" description="Proton acceptor" evidence="8">
    <location>
        <position position="25"/>
    </location>
</feature>
<dbReference type="CDD" id="cd00462">
    <property type="entry name" value="PTH"/>
    <property type="match status" value="1"/>
</dbReference>
<keyword evidence="2 8" id="KW-0820">tRNA-binding</keyword>
<dbReference type="InterPro" id="IPR036416">
    <property type="entry name" value="Pept_tRNA_hydro_sf"/>
</dbReference>
<evidence type="ECO:0000256" key="9">
    <source>
        <dbReference type="RuleBase" id="RU000673"/>
    </source>
</evidence>
<feature type="site" description="Stabilizes the basic form of H active site to accept a proton" evidence="8">
    <location>
        <position position="98"/>
    </location>
</feature>
<dbReference type="EC" id="3.1.1.29" evidence="1 8"/>
<protein>
    <recommendedName>
        <fullName evidence="7 8">Peptidyl-tRNA hydrolase</fullName>
        <shortName evidence="8">Pth</shortName>
        <ecNumber evidence="1 8">3.1.1.29</ecNumber>
    </recommendedName>
</protein>
<dbReference type="EMBL" id="CP018092">
    <property type="protein sequence ID" value="ATS18198.1"/>
    <property type="molecule type" value="Genomic_DNA"/>
</dbReference>
<feature type="site" description="Discriminates between blocked and unblocked aminoacyl-tRNA" evidence="8">
    <location>
        <position position="15"/>
    </location>
</feature>
<comment type="similarity">
    <text evidence="5 8 10">Belongs to the PTH family.</text>
</comment>
<dbReference type="KEGG" id="slw:BRW62_04880"/>
<accession>A0A2D2Q137</accession>
<feature type="binding site" evidence="8">
    <location>
        <position position="20"/>
    </location>
    <ligand>
        <name>tRNA</name>
        <dbReference type="ChEBI" id="CHEBI:17843"/>
    </ligand>
</feature>
<evidence type="ECO:0000256" key="4">
    <source>
        <dbReference type="ARBA" id="ARBA00022884"/>
    </source>
</evidence>
<dbReference type="InterPro" id="IPR018171">
    <property type="entry name" value="Pept_tRNA_hydro_CS"/>
</dbReference>
<feature type="binding site" evidence="8">
    <location>
        <position position="119"/>
    </location>
    <ligand>
        <name>tRNA</name>
        <dbReference type="ChEBI" id="CHEBI:17843"/>
    </ligand>
</feature>
<dbReference type="PANTHER" id="PTHR17224:SF1">
    <property type="entry name" value="PEPTIDYL-TRNA HYDROLASE"/>
    <property type="match status" value="1"/>
</dbReference>
<dbReference type="InterPro" id="IPR001328">
    <property type="entry name" value="Pept_tRNA_hydro"/>
</dbReference>
<feature type="binding site" evidence="8">
    <location>
        <position position="71"/>
    </location>
    <ligand>
        <name>tRNA</name>
        <dbReference type="ChEBI" id="CHEBI:17843"/>
    </ligand>
</feature>
<feature type="binding site" evidence="8">
    <location>
        <position position="73"/>
    </location>
    <ligand>
        <name>tRNA</name>
        <dbReference type="ChEBI" id="CHEBI:17843"/>
    </ligand>
</feature>
<dbReference type="PROSITE" id="PS01196">
    <property type="entry name" value="PEPT_TRNA_HYDROL_2"/>
    <property type="match status" value="1"/>
</dbReference>
<evidence type="ECO:0000256" key="2">
    <source>
        <dbReference type="ARBA" id="ARBA00022555"/>
    </source>
</evidence>
<dbReference type="Proteomes" id="UP000231057">
    <property type="component" value="Chromosome"/>
</dbReference>
<comment type="subunit">
    <text evidence="8">Monomer.</text>
</comment>
<dbReference type="Pfam" id="PF01195">
    <property type="entry name" value="Pept_tRNA_hydro"/>
    <property type="match status" value="1"/>
</dbReference>
<evidence type="ECO:0000256" key="6">
    <source>
        <dbReference type="ARBA" id="ARBA00048707"/>
    </source>
</evidence>
<organism evidence="11 12">
    <name type="scientific">Parathermosynechococcus lividus PCC 6715</name>
    <dbReference type="NCBI Taxonomy" id="1917166"/>
    <lineage>
        <taxon>Bacteria</taxon>
        <taxon>Bacillati</taxon>
        <taxon>Cyanobacteriota</taxon>
        <taxon>Cyanophyceae</taxon>
        <taxon>Acaryochloridales</taxon>
        <taxon>Thermosynechococcaceae</taxon>
        <taxon>Parathermosynechococcus</taxon>
    </lineage>
</organism>
<keyword evidence="12" id="KW-1185">Reference proteome</keyword>
<dbReference type="FunFam" id="3.40.50.1470:FF:000001">
    <property type="entry name" value="Peptidyl-tRNA hydrolase"/>
    <property type="match status" value="1"/>
</dbReference>
<sequence>MAALIQPCVIVGLGNPGGEYAATRHNIGFRVLDAFAERHGITLTAQRRFLGDVGEGVLHGQKIRLLKPTTYMNSSGRSLYALLNFYKLPLARTLVVYDDADLALGRLRLRLSGSTGGHNGIKSIVQHFHSQEFPRLKVGIAFGDRLTQTGPRNAVPFVLGNFSAAELMVLPHVLDLAVAAIDHSIEAGLEAAMNHYNGKCIPLPQS</sequence>
<dbReference type="NCBIfam" id="TIGR00447">
    <property type="entry name" value="pth"/>
    <property type="match status" value="1"/>
</dbReference>
<dbReference type="OrthoDB" id="9800507at2"/>
<comment type="catalytic activity">
    <reaction evidence="6 8 9">
        <text>an N-acyl-L-alpha-aminoacyl-tRNA + H2O = an N-acyl-L-amino acid + a tRNA + H(+)</text>
        <dbReference type="Rhea" id="RHEA:54448"/>
        <dbReference type="Rhea" id="RHEA-COMP:10123"/>
        <dbReference type="Rhea" id="RHEA-COMP:13883"/>
        <dbReference type="ChEBI" id="CHEBI:15377"/>
        <dbReference type="ChEBI" id="CHEBI:15378"/>
        <dbReference type="ChEBI" id="CHEBI:59874"/>
        <dbReference type="ChEBI" id="CHEBI:78442"/>
        <dbReference type="ChEBI" id="CHEBI:138191"/>
        <dbReference type="EC" id="3.1.1.29"/>
    </reaction>
</comment>
<reference evidence="12" key="2">
    <citation type="journal article" date="2022" name="Front. Microbiol.">
        <title>Comparative Genomic Analysis Revealed Distinct Molecular Components and Organization of CO2-Concentrating Mechanism in Thermophilic Cyanobacteria.</title>
        <authorList>
            <person name="Tang J."/>
            <person name="Zhou H."/>
            <person name="Yao D."/>
            <person name="Riaz S."/>
            <person name="You D."/>
            <person name="Klepacz-Smolka A."/>
            <person name="Daroch M."/>
        </authorList>
    </citation>
    <scope>NUCLEOTIDE SEQUENCE [LARGE SCALE GENOMIC DNA]</scope>
    <source>
        <strain evidence="12">PCC 6715</strain>
    </source>
</reference>
<dbReference type="Gene3D" id="3.40.50.1470">
    <property type="entry name" value="Peptidyl-tRNA hydrolase"/>
    <property type="match status" value="1"/>
</dbReference>
<comment type="function">
    <text evidence="8">Catalyzes the release of premature peptidyl moieties from peptidyl-tRNA molecules trapped in stalled 50S ribosomal subunits, and thus maintains levels of free tRNAs and 50S ribosomes.</text>
</comment>
<keyword evidence="8" id="KW-0963">Cytoplasm</keyword>
<proteinExistence type="inferred from homology"/>